<dbReference type="Proteomes" id="UP000183832">
    <property type="component" value="Unassembled WGS sequence"/>
</dbReference>
<dbReference type="AlphaFoldDB" id="A0A1J1IRJ2"/>
<evidence type="ECO:0000259" key="4">
    <source>
        <dbReference type="Pfam" id="PF05510"/>
    </source>
</evidence>
<gene>
    <name evidence="6" type="primary">putative Epsilon-sarcoglycan</name>
    <name evidence="6" type="ORF">CLUMA_CG015739</name>
</gene>
<evidence type="ECO:0000313" key="7">
    <source>
        <dbReference type="Proteomes" id="UP000183832"/>
    </source>
</evidence>
<proteinExistence type="predicted"/>
<keyword evidence="2" id="KW-0472">Membrane</keyword>
<keyword evidence="2" id="KW-0812">Transmembrane</keyword>
<dbReference type="InterPro" id="IPR048347">
    <property type="entry name" value="Sarcoglycan_C"/>
</dbReference>
<sequence length="403" mass="46282">MMRRTLFSLLLLSIHNINATPEIHFRPEVIKVSELYTMKVSPDLFNWTSSLIEQFRYRPAMRGKPNLPSWMNFQFSNERNYGYIYGSPTKKYANEKFEIEIVGLNKQTYETRRIIIPFEIVDKKPPTNKIEMKITNLNWVHLTDLGRVENLKGIFINDLWPESSRDINITFMESAVRLGSRVPLKPQNREGVIVHLGSNAQLSKRLQELNEEIKPLGKLSTCTFKKTSVQTIFQRAGFQVDWCAFRIISDNTVTSDETTKEEASMFSRKVWNSPSKDELPERNYSEEIALAVAIPSVWFAFLIALLTVVLCFHNEKFEEIKLTQPVQMVQYSGNNKNPPTTTLKSLHDPYDDNLSLGSQSPSSDVFREGSPQMNASFMRPKPPAYKGKSGESSGPVVHFERDI</sequence>
<keyword evidence="2" id="KW-1133">Transmembrane helix</keyword>
<keyword evidence="3" id="KW-0732">Signal</keyword>
<feature type="chain" id="PRO_5012249904" evidence="3">
    <location>
        <begin position="20"/>
        <end position="403"/>
    </location>
</feature>
<dbReference type="EMBL" id="CVRI01000058">
    <property type="protein sequence ID" value="CRL02861.1"/>
    <property type="molecule type" value="Genomic_DNA"/>
</dbReference>
<evidence type="ECO:0000313" key="6">
    <source>
        <dbReference type="EMBL" id="CRL02861.1"/>
    </source>
</evidence>
<evidence type="ECO:0000256" key="3">
    <source>
        <dbReference type="SAM" id="SignalP"/>
    </source>
</evidence>
<feature type="signal peptide" evidence="3">
    <location>
        <begin position="1"/>
        <end position="19"/>
    </location>
</feature>
<protein>
    <submittedName>
        <fullName evidence="6">CLUMA_CG015739, isoform A</fullName>
    </submittedName>
</protein>
<feature type="transmembrane region" description="Helical" evidence="2">
    <location>
        <begin position="288"/>
        <end position="312"/>
    </location>
</feature>
<organism evidence="6 7">
    <name type="scientific">Clunio marinus</name>
    <dbReference type="NCBI Taxonomy" id="568069"/>
    <lineage>
        <taxon>Eukaryota</taxon>
        <taxon>Metazoa</taxon>
        <taxon>Ecdysozoa</taxon>
        <taxon>Arthropoda</taxon>
        <taxon>Hexapoda</taxon>
        <taxon>Insecta</taxon>
        <taxon>Pterygota</taxon>
        <taxon>Neoptera</taxon>
        <taxon>Endopterygota</taxon>
        <taxon>Diptera</taxon>
        <taxon>Nematocera</taxon>
        <taxon>Chironomoidea</taxon>
        <taxon>Chironomidae</taxon>
        <taxon>Clunio</taxon>
    </lineage>
</organism>
<keyword evidence="7" id="KW-1185">Reference proteome</keyword>
<dbReference type="PANTHER" id="PTHR10132:SF14">
    <property type="entry name" value="SARCOGLYCAN ALPHA, ISOFORM C"/>
    <property type="match status" value="1"/>
</dbReference>
<dbReference type="STRING" id="568069.A0A1J1IRJ2"/>
<dbReference type="InterPro" id="IPR048346">
    <property type="entry name" value="Sarcoglycan_N"/>
</dbReference>
<feature type="compositionally biased region" description="Polar residues" evidence="1">
    <location>
        <begin position="333"/>
        <end position="344"/>
    </location>
</feature>
<feature type="region of interest" description="Disordered" evidence="1">
    <location>
        <begin position="333"/>
        <end position="403"/>
    </location>
</feature>
<reference evidence="6 7" key="1">
    <citation type="submission" date="2015-04" db="EMBL/GenBank/DDBJ databases">
        <authorList>
            <person name="Syromyatnikov M.Y."/>
            <person name="Popov V.N."/>
        </authorList>
    </citation>
    <scope>NUCLEOTIDE SEQUENCE [LARGE SCALE GENOMIC DNA]</scope>
</reference>
<evidence type="ECO:0000259" key="5">
    <source>
        <dbReference type="Pfam" id="PF20989"/>
    </source>
</evidence>
<dbReference type="PANTHER" id="PTHR10132">
    <property type="entry name" value="ALPHA-/EPSILON-SARCOGLYCAN FAMILY MEMBER"/>
    <property type="match status" value="1"/>
</dbReference>
<dbReference type="Pfam" id="PF20989">
    <property type="entry name" value="Sarcoglycan_2_C"/>
    <property type="match status" value="1"/>
</dbReference>
<feature type="domain" description="Sarcoglycan alpha/epsilon second" evidence="5">
    <location>
        <begin position="127"/>
        <end position="248"/>
    </location>
</feature>
<feature type="domain" description="Sarcoglycan alpha/epsilon N-terminal" evidence="4">
    <location>
        <begin position="31"/>
        <end position="117"/>
    </location>
</feature>
<dbReference type="GO" id="GO:0016012">
    <property type="term" value="C:sarcoglycan complex"/>
    <property type="evidence" value="ECO:0007669"/>
    <property type="project" value="InterPro"/>
</dbReference>
<evidence type="ECO:0000256" key="2">
    <source>
        <dbReference type="SAM" id="Phobius"/>
    </source>
</evidence>
<evidence type="ECO:0000256" key="1">
    <source>
        <dbReference type="SAM" id="MobiDB-lite"/>
    </source>
</evidence>
<dbReference type="InterPro" id="IPR008908">
    <property type="entry name" value="Sarcoglycan_alpha/epsilon"/>
</dbReference>
<dbReference type="Pfam" id="PF05510">
    <property type="entry name" value="Sarcoglycan_2"/>
    <property type="match status" value="1"/>
</dbReference>
<dbReference type="OrthoDB" id="10019906at2759"/>
<accession>A0A1J1IRJ2</accession>
<name>A0A1J1IRJ2_9DIPT</name>